<dbReference type="Proteomes" id="UP000515591">
    <property type="component" value="Chromosome"/>
</dbReference>
<protein>
    <submittedName>
        <fullName evidence="2">Uncharacterized protein</fullName>
    </submittedName>
</protein>
<evidence type="ECO:0000313" key="3">
    <source>
        <dbReference type="Proteomes" id="UP000515591"/>
    </source>
</evidence>
<dbReference type="RefSeq" id="WP_182850509.1">
    <property type="nucleotide sequence ID" value="NZ_AP022213.1"/>
</dbReference>
<sequence length="125" mass="12777">MSKPIPDPHDASTAAEASAHELPLPGIDLSSPTSGQPVWGTISAPVAIPSPDVKGSDTSRKYGVEYNIDVHAHQTLMPEGLQRVLDIIDQAIAPHPAAPAGGNHAGPDEPAASSPTAPENEKGSP</sequence>
<dbReference type="AlphaFoldDB" id="A0A6S5RRL9"/>
<feature type="compositionally biased region" description="Basic and acidic residues" evidence="1">
    <location>
        <begin position="1"/>
        <end position="10"/>
    </location>
</feature>
<feature type="compositionally biased region" description="Low complexity" evidence="1">
    <location>
        <begin position="92"/>
        <end position="102"/>
    </location>
</feature>
<evidence type="ECO:0000313" key="2">
    <source>
        <dbReference type="EMBL" id="BBT17613.1"/>
    </source>
</evidence>
<feature type="region of interest" description="Disordered" evidence="1">
    <location>
        <begin position="1"/>
        <end position="58"/>
    </location>
</feature>
<name>A0A6S5RRL9_9GAMM</name>
<reference evidence="2 3" key="1">
    <citation type="submission" date="2019-12" db="EMBL/GenBank/DDBJ databases">
        <title>complete genome sequences of Pseudomonas otitidis str. WP8-S17-CRE-03 isolated from wastewater treatment plant effluent.</title>
        <authorList>
            <person name="Sekizuka T."/>
            <person name="Itokawa K."/>
            <person name="Yatsu K."/>
            <person name="Inamine Y."/>
            <person name="Kuroda M."/>
        </authorList>
    </citation>
    <scope>NUCLEOTIDE SEQUENCE [LARGE SCALE GENOMIC DNA]</scope>
    <source>
        <strain evidence="2 3">WP8-S17-CRE-03</strain>
    </source>
</reference>
<dbReference type="EMBL" id="AP022213">
    <property type="protein sequence ID" value="BBT17613.1"/>
    <property type="molecule type" value="Genomic_DNA"/>
</dbReference>
<evidence type="ECO:0000256" key="1">
    <source>
        <dbReference type="SAM" id="MobiDB-lite"/>
    </source>
</evidence>
<proteinExistence type="predicted"/>
<organism evidence="2 3">
    <name type="scientific">Metapseudomonas otitidis</name>
    <dbReference type="NCBI Taxonomy" id="319939"/>
    <lineage>
        <taxon>Bacteria</taxon>
        <taxon>Pseudomonadati</taxon>
        <taxon>Pseudomonadota</taxon>
        <taxon>Gammaproteobacteria</taxon>
        <taxon>Pseudomonadales</taxon>
        <taxon>Pseudomonadaceae</taxon>
        <taxon>Metapseudomonas</taxon>
    </lineage>
</organism>
<accession>A0A6S5RRL9</accession>
<gene>
    <name evidence="2" type="ORF">WP8S17C03_36620</name>
</gene>
<feature type="region of interest" description="Disordered" evidence="1">
    <location>
        <begin position="92"/>
        <end position="125"/>
    </location>
</feature>